<organism evidence="2 3">
    <name type="scientific">Pleurodeles waltl</name>
    <name type="common">Iberian ribbed newt</name>
    <dbReference type="NCBI Taxonomy" id="8319"/>
    <lineage>
        <taxon>Eukaryota</taxon>
        <taxon>Metazoa</taxon>
        <taxon>Chordata</taxon>
        <taxon>Craniata</taxon>
        <taxon>Vertebrata</taxon>
        <taxon>Euteleostomi</taxon>
        <taxon>Amphibia</taxon>
        <taxon>Batrachia</taxon>
        <taxon>Caudata</taxon>
        <taxon>Salamandroidea</taxon>
        <taxon>Salamandridae</taxon>
        <taxon>Pleurodelinae</taxon>
        <taxon>Pleurodeles</taxon>
    </lineage>
</organism>
<evidence type="ECO:0000313" key="2">
    <source>
        <dbReference type="EMBL" id="KAJ1141987.1"/>
    </source>
</evidence>
<proteinExistence type="predicted"/>
<dbReference type="Proteomes" id="UP001066276">
    <property type="component" value="Chromosome 6"/>
</dbReference>
<gene>
    <name evidence="2" type="ORF">NDU88_008315</name>
</gene>
<protein>
    <submittedName>
        <fullName evidence="2">Uncharacterized protein</fullName>
    </submittedName>
</protein>
<reference evidence="2" key="1">
    <citation type="journal article" date="2022" name="bioRxiv">
        <title>Sequencing and chromosome-scale assembly of the giantPleurodeles waltlgenome.</title>
        <authorList>
            <person name="Brown T."/>
            <person name="Elewa A."/>
            <person name="Iarovenko S."/>
            <person name="Subramanian E."/>
            <person name="Araus A.J."/>
            <person name="Petzold A."/>
            <person name="Susuki M."/>
            <person name="Suzuki K.-i.T."/>
            <person name="Hayashi T."/>
            <person name="Toyoda A."/>
            <person name="Oliveira C."/>
            <person name="Osipova E."/>
            <person name="Leigh N.D."/>
            <person name="Simon A."/>
            <person name="Yun M.H."/>
        </authorList>
    </citation>
    <scope>NUCLEOTIDE SEQUENCE</scope>
    <source>
        <strain evidence="2">20211129_DDA</strain>
        <tissue evidence="2">Liver</tissue>
    </source>
</reference>
<dbReference type="AlphaFoldDB" id="A0AAV7QN60"/>
<evidence type="ECO:0000256" key="1">
    <source>
        <dbReference type="SAM" id="MobiDB-lite"/>
    </source>
</evidence>
<feature type="region of interest" description="Disordered" evidence="1">
    <location>
        <begin position="63"/>
        <end position="87"/>
    </location>
</feature>
<sequence>MSPYRCGAALAQQDVFPSPRMPLLLCWRPSHTAFPFLGGGAVARAPAGDNTGPFQHPLQEHQLTSPLSASPSGAPARMDAPGAPGLSLAQSTRVRPPFCFRFERIRGGYGGRSDPIFHLSLQPKGEGINWVTRAGTINPSNRGIFGRMTEGSGALSECDRHLDARSHAPAIRELTKNCAPAFGYRL</sequence>
<comment type="caution">
    <text evidence="2">The sequence shown here is derived from an EMBL/GenBank/DDBJ whole genome shotgun (WGS) entry which is preliminary data.</text>
</comment>
<evidence type="ECO:0000313" key="3">
    <source>
        <dbReference type="Proteomes" id="UP001066276"/>
    </source>
</evidence>
<dbReference type="EMBL" id="JANPWB010000010">
    <property type="protein sequence ID" value="KAJ1141987.1"/>
    <property type="molecule type" value="Genomic_DNA"/>
</dbReference>
<accession>A0AAV7QN60</accession>
<keyword evidence="3" id="KW-1185">Reference proteome</keyword>
<name>A0AAV7QN60_PLEWA</name>
<feature type="compositionally biased region" description="Low complexity" evidence="1">
    <location>
        <begin position="65"/>
        <end position="76"/>
    </location>
</feature>